<evidence type="ECO:0000256" key="1">
    <source>
        <dbReference type="SAM" id="Coils"/>
    </source>
</evidence>
<feature type="region of interest" description="Disordered" evidence="2">
    <location>
        <begin position="261"/>
        <end position="291"/>
    </location>
</feature>
<feature type="region of interest" description="Disordered" evidence="2">
    <location>
        <begin position="102"/>
        <end position="124"/>
    </location>
</feature>
<dbReference type="Proteomes" id="UP000256964">
    <property type="component" value="Unassembled WGS sequence"/>
</dbReference>
<keyword evidence="1" id="KW-0175">Coiled coil</keyword>
<proteinExistence type="predicted"/>
<organism evidence="3 4">
    <name type="scientific">Lentinus brumalis</name>
    <dbReference type="NCBI Taxonomy" id="2498619"/>
    <lineage>
        <taxon>Eukaryota</taxon>
        <taxon>Fungi</taxon>
        <taxon>Dikarya</taxon>
        <taxon>Basidiomycota</taxon>
        <taxon>Agaricomycotina</taxon>
        <taxon>Agaricomycetes</taxon>
        <taxon>Polyporales</taxon>
        <taxon>Polyporaceae</taxon>
        <taxon>Lentinus</taxon>
    </lineage>
</organism>
<feature type="compositionally biased region" description="Basic residues" evidence="2">
    <location>
        <begin position="703"/>
        <end position="714"/>
    </location>
</feature>
<evidence type="ECO:0000256" key="2">
    <source>
        <dbReference type="SAM" id="MobiDB-lite"/>
    </source>
</evidence>
<feature type="region of interest" description="Disordered" evidence="2">
    <location>
        <begin position="158"/>
        <end position="179"/>
    </location>
</feature>
<reference evidence="3 4" key="1">
    <citation type="journal article" date="2018" name="Biotechnol. Biofuels">
        <title>Integrative visual omics of the white-rot fungus Polyporus brumalis exposes the biotechnological potential of its oxidative enzymes for delignifying raw plant biomass.</title>
        <authorList>
            <person name="Miyauchi S."/>
            <person name="Rancon A."/>
            <person name="Drula E."/>
            <person name="Hage H."/>
            <person name="Chaduli D."/>
            <person name="Favel A."/>
            <person name="Grisel S."/>
            <person name="Henrissat B."/>
            <person name="Herpoel-Gimbert I."/>
            <person name="Ruiz-Duenas F.J."/>
            <person name="Chevret D."/>
            <person name="Hainaut M."/>
            <person name="Lin J."/>
            <person name="Wang M."/>
            <person name="Pangilinan J."/>
            <person name="Lipzen A."/>
            <person name="Lesage-Meessen L."/>
            <person name="Navarro D."/>
            <person name="Riley R."/>
            <person name="Grigoriev I.V."/>
            <person name="Zhou S."/>
            <person name="Raouche S."/>
            <person name="Rosso M.N."/>
        </authorList>
    </citation>
    <scope>NUCLEOTIDE SEQUENCE [LARGE SCALE GENOMIC DNA]</scope>
    <source>
        <strain evidence="3 4">BRFM 1820</strain>
    </source>
</reference>
<gene>
    <name evidence="3" type="ORF">OH76DRAFT_368676</name>
</gene>
<evidence type="ECO:0000313" key="4">
    <source>
        <dbReference type="Proteomes" id="UP000256964"/>
    </source>
</evidence>
<feature type="compositionally biased region" description="Low complexity" evidence="2">
    <location>
        <begin position="377"/>
        <end position="397"/>
    </location>
</feature>
<dbReference type="EMBL" id="KZ857397">
    <property type="protein sequence ID" value="RDX50858.1"/>
    <property type="molecule type" value="Genomic_DNA"/>
</dbReference>
<feature type="region of interest" description="Disordered" evidence="2">
    <location>
        <begin position="557"/>
        <end position="729"/>
    </location>
</feature>
<protein>
    <submittedName>
        <fullName evidence="3">Uncharacterized protein</fullName>
    </submittedName>
</protein>
<dbReference type="AlphaFoldDB" id="A0A371DEB3"/>
<feature type="compositionally biased region" description="Polar residues" evidence="2">
    <location>
        <begin position="656"/>
        <end position="668"/>
    </location>
</feature>
<accession>A0A371DEB3</accession>
<feature type="region of interest" description="Disordered" evidence="2">
    <location>
        <begin position="377"/>
        <end position="399"/>
    </location>
</feature>
<dbReference type="OrthoDB" id="2757280at2759"/>
<name>A0A371DEB3_9APHY</name>
<evidence type="ECO:0000313" key="3">
    <source>
        <dbReference type="EMBL" id="RDX50858.1"/>
    </source>
</evidence>
<keyword evidence="4" id="KW-1185">Reference proteome</keyword>
<sequence>MSVASLYMLGWTVIFAHDFLDVLFRNSTRFQSGVFMRTVLSASISVLLRKSLLWLLPDIATSAVFCVLVLHALVQLGVTLVTRLCAVFLDAIGNVYGSITMPSPSPPPRPHASGGNPTEPAGFTGQAAVLDESDAVRLALLICSCYERASARRRVCKSTSEGTVDASPNAADDVDDTTGDAASRKRRELLGLFYLLATSQLSRPGLDPVLGTPHLVQASAATLECDGKAALASGTSIHNLVVSASTSHGLDLALAAREQHDSPVSTNVSVPEPPVPCSSSPDVSDEDGELHEVTRDRDLFRTRAYQLAFKVDDLHNRHSQTLCALERAEAVIEELQRDKMNAVVALASVVVSATSSGHPPRSRDSLEISSSLSTIAFSPPSVSGHSTTSGSGAAPTSDARHLLADSHSQTAALDDVVLYPRTPTRCFTPAAGLVPTEPLLLPVVDDGARSLTPGGDLDGSWRKRASTWALSPRKESAASASGQAPSITKSLLGKIPWLRKGGRKHELEHDQDATGDELGVEVEAVKALRPLPSSWLPAGPDTGLDCALEPEETAGDGQVNLAGSAAGSGKGDEHPTIRGTRKQHGLGTDGWNSSTTLHPSDDSRSSASRRQSWVQREAGPQHGDYGAAQSAARRNGHSNLERNGRSTKGPGLGMRTQRSTSSLGQNSYGRDGASRARTSTGNWRAERVDGLEDDPEALDGSRHKSQSKSKRGRRSFGFGAGTTKADEMRRQNAPYFQGLQGQGPHLRRSQSTIGIEARSSTAGPGVDGDLRRRSSLAEKLQTGGGAASVMDNVWNRRAQERAAAAAERVPAWRP</sequence>
<feature type="coiled-coil region" evidence="1">
    <location>
        <begin position="318"/>
        <end position="345"/>
    </location>
</feature>